<organism evidence="2 3">
    <name type="scientific">Protopolystoma xenopodis</name>
    <dbReference type="NCBI Taxonomy" id="117903"/>
    <lineage>
        <taxon>Eukaryota</taxon>
        <taxon>Metazoa</taxon>
        <taxon>Spiralia</taxon>
        <taxon>Lophotrochozoa</taxon>
        <taxon>Platyhelminthes</taxon>
        <taxon>Monogenea</taxon>
        <taxon>Polyopisthocotylea</taxon>
        <taxon>Polystomatidea</taxon>
        <taxon>Polystomatidae</taxon>
        <taxon>Protopolystoma</taxon>
    </lineage>
</organism>
<sequence>MIFVEVRGFMSNLSYSESKILEAIATTAAAAAASCNAEGNALFPALDTLLTKLEDQYSSMPAQSDILASGDHSTASSDQSFAKNCSGKSFISNGT</sequence>
<accession>A0A448X6J9</accession>
<dbReference type="Proteomes" id="UP000784294">
    <property type="component" value="Unassembled WGS sequence"/>
</dbReference>
<dbReference type="PROSITE" id="PS51257">
    <property type="entry name" value="PROKAR_LIPOPROTEIN"/>
    <property type="match status" value="1"/>
</dbReference>
<dbReference type="EMBL" id="CAAALY010102019">
    <property type="protein sequence ID" value="VEL29314.1"/>
    <property type="molecule type" value="Genomic_DNA"/>
</dbReference>
<feature type="region of interest" description="Disordered" evidence="1">
    <location>
        <begin position="68"/>
        <end position="95"/>
    </location>
</feature>
<name>A0A448X6J9_9PLAT</name>
<evidence type="ECO:0000256" key="1">
    <source>
        <dbReference type="SAM" id="MobiDB-lite"/>
    </source>
</evidence>
<proteinExistence type="predicted"/>
<evidence type="ECO:0000313" key="3">
    <source>
        <dbReference type="Proteomes" id="UP000784294"/>
    </source>
</evidence>
<feature type="compositionally biased region" description="Polar residues" evidence="1">
    <location>
        <begin position="71"/>
        <end position="95"/>
    </location>
</feature>
<comment type="caution">
    <text evidence="2">The sequence shown here is derived from an EMBL/GenBank/DDBJ whole genome shotgun (WGS) entry which is preliminary data.</text>
</comment>
<dbReference type="AlphaFoldDB" id="A0A448X6J9"/>
<keyword evidence="3" id="KW-1185">Reference proteome</keyword>
<protein>
    <submittedName>
        <fullName evidence="2">Uncharacterized protein</fullName>
    </submittedName>
</protein>
<evidence type="ECO:0000313" key="2">
    <source>
        <dbReference type="EMBL" id="VEL29314.1"/>
    </source>
</evidence>
<reference evidence="2" key="1">
    <citation type="submission" date="2018-11" db="EMBL/GenBank/DDBJ databases">
        <authorList>
            <consortium name="Pathogen Informatics"/>
        </authorList>
    </citation>
    <scope>NUCLEOTIDE SEQUENCE</scope>
</reference>
<gene>
    <name evidence="2" type="ORF">PXEA_LOCUS22754</name>
</gene>